<name>A0A8J3RGN7_9ACTN</name>
<dbReference type="GO" id="GO:0003677">
    <property type="term" value="F:DNA binding"/>
    <property type="evidence" value="ECO:0007669"/>
    <property type="project" value="InterPro"/>
</dbReference>
<dbReference type="EMBL" id="BOOH01000011">
    <property type="protein sequence ID" value="GIH74648.1"/>
    <property type="molecule type" value="Genomic_DNA"/>
</dbReference>
<comment type="caution">
    <text evidence="9">The sequence shown here is derived from an EMBL/GenBank/DDBJ whole genome shotgun (WGS) entry which is preliminary data.</text>
</comment>
<feature type="domain" description="RNA polymerase sigma-70 region 2" evidence="6">
    <location>
        <begin position="8"/>
        <end position="73"/>
    </location>
</feature>
<dbReference type="SUPFAM" id="SSF88946">
    <property type="entry name" value="Sigma2 domain of RNA polymerase sigma factors"/>
    <property type="match status" value="1"/>
</dbReference>
<evidence type="ECO:0000256" key="3">
    <source>
        <dbReference type="ARBA" id="ARBA00023015"/>
    </source>
</evidence>
<dbReference type="PANTHER" id="PTHR43133:SF65">
    <property type="entry name" value="ECF RNA POLYMERASE SIGMA FACTOR SIGG"/>
    <property type="match status" value="1"/>
</dbReference>
<dbReference type="Gene3D" id="1.10.1740.10">
    <property type="match status" value="1"/>
</dbReference>
<keyword evidence="10" id="KW-1185">Reference proteome</keyword>
<dbReference type="NCBIfam" id="TIGR02937">
    <property type="entry name" value="sigma70-ECF"/>
    <property type="match status" value="1"/>
</dbReference>
<organism evidence="9 10">
    <name type="scientific">Planobispora longispora</name>
    <dbReference type="NCBI Taxonomy" id="28887"/>
    <lineage>
        <taxon>Bacteria</taxon>
        <taxon>Bacillati</taxon>
        <taxon>Actinomycetota</taxon>
        <taxon>Actinomycetes</taxon>
        <taxon>Streptosporangiales</taxon>
        <taxon>Streptosporangiaceae</taxon>
        <taxon>Planobispora</taxon>
    </lineage>
</organism>
<feature type="domain" description="SnoaL-like" evidence="8">
    <location>
        <begin position="191"/>
        <end position="290"/>
    </location>
</feature>
<dbReference type="NCBIfam" id="NF006089">
    <property type="entry name" value="PRK08241.1"/>
    <property type="match status" value="1"/>
</dbReference>
<dbReference type="Pfam" id="PF04542">
    <property type="entry name" value="Sigma70_r2"/>
    <property type="match status" value="1"/>
</dbReference>
<dbReference type="InterPro" id="IPR039425">
    <property type="entry name" value="RNA_pol_sigma-70-like"/>
</dbReference>
<keyword evidence="5" id="KW-0804">Transcription</keyword>
<dbReference type="NCBIfam" id="TIGR02960">
    <property type="entry name" value="SigX5"/>
    <property type="match status" value="1"/>
</dbReference>
<feature type="domain" description="RNA polymerase sigma factor 70 region 4 type 2" evidence="7">
    <location>
        <begin position="120"/>
        <end position="168"/>
    </location>
</feature>
<dbReference type="SUPFAM" id="SSF88659">
    <property type="entry name" value="Sigma3 and sigma4 domains of RNA polymerase sigma factors"/>
    <property type="match status" value="1"/>
</dbReference>
<sequence>MDGFGDAIEKHRHELHVHCYRMLGSFDEAEDMVQETFLRAWRRQDTLQSEAGLRAWLYRIATNTCLDFLRANPRRPEPREAPVVADSWLDWPVRTAVPWLQPYPDDLLDAVIERETIELAFLAAVQHLPPRQRAVLILRDVLGWPAQETAEALEISVAAVKSALQRARPVLREHLPAQRLTSATAEEMAVVQRYVDALEKADPSLLPELLRQDVYQTMPPAPMWILGREAFLAAWTPAMVGEGSWGDWRLVVTRANRQPAVAAYLRTPVDSLYRPYWIAVLRIEDGLIAQITTYGRDLFPAFDLPDSFSAARSS</sequence>
<dbReference type="InterPro" id="IPR037401">
    <property type="entry name" value="SnoaL-like"/>
</dbReference>
<evidence type="ECO:0000256" key="5">
    <source>
        <dbReference type="ARBA" id="ARBA00023163"/>
    </source>
</evidence>
<proteinExistence type="inferred from homology"/>
<evidence type="ECO:0000313" key="9">
    <source>
        <dbReference type="EMBL" id="GIH74648.1"/>
    </source>
</evidence>
<dbReference type="GO" id="GO:0016987">
    <property type="term" value="F:sigma factor activity"/>
    <property type="evidence" value="ECO:0007669"/>
    <property type="project" value="UniProtKB-KW"/>
</dbReference>
<dbReference type="Pfam" id="PF08281">
    <property type="entry name" value="Sigma70_r4_2"/>
    <property type="match status" value="1"/>
</dbReference>
<dbReference type="GO" id="GO:0006352">
    <property type="term" value="P:DNA-templated transcription initiation"/>
    <property type="evidence" value="ECO:0007669"/>
    <property type="project" value="InterPro"/>
</dbReference>
<dbReference type="InterPro" id="IPR007627">
    <property type="entry name" value="RNA_pol_sigma70_r2"/>
</dbReference>
<keyword evidence="3" id="KW-0805">Transcription regulation</keyword>
<protein>
    <submittedName>
        <fullName evidence="9">RNA polymerase sigma factor</fullName>
    </submittedName>
</protein>
<dbReference type="Proteomes" id="UP000616724">
    <property type="component" value="Unassembled WGS sequence"/>
</dbReference>
<dbReference type="Gene3D" id="3.10.450.50">
    <property type="match status" value="1"/>
</dbReference>
<reference evidence="9 10" key="1">
    <citation type="submission" date="2021-01" db="EMBL/GenBank/DDBJ databases">
        <title>Whole genome shotgun sequence of Planobispora longispora NBRC 13918.</title>
        <authorList>
            <person name="Komaki H."/>
            <person name="Tamura T."/>
        </authorList>
    </citation>
    <scope>NUCLEOTIDE SEQUENCE [LARGE SCALE GENOMIC DNA]</scope>
    <source>
        <strain evidence="9 10">NBRC 13918</strain>
    </source>
</reference>
<evidence type="ECO:0000256" key="4">
    <source>
        <dbReference type="ARBA" id="ARBA00023082"/>
    </source>
</evidence>
<evidence type="ECO:0000259" key="6">
    <source>
        <dbReference type="Pfam" id="PF04542"/>
    </source>
</evidence>
<dbReference type="CDD" id="cd06171">
    <property type="entry name" value="Sigma70_r4"/>
    <property type="match status" value="1"/>
</dbReference>
<dbReference type="InterPro" id="IPR014305">
    <property type="entry name" value="RNA_pol_sigma-G_actinobac"/>
</dbReference>
<evidence type="ECO:0000259" key="8">
    <source>
        <dbReference type="Pfam" id="PF12680"/>
    </source>
</evidence>
<evidence type="ECO:0000256" key="2">
    <source>
        <dbReference type="ARBA" id="ARBA00011344"/>
    </source>
</evidence>
<gene>
    <name evidence="9" type="primary">rpoE_2</name>
    <name evidence="9" type="ORF">Plo01_10770</name>
</gene>
<dbReference type="RefSeq" id="WP_203889376.1">
    <property type="nucleotide sequence ID" value="NZ_BOOH01000011.1"/>
</dbReference>
<evidence type="ECO:0000313" key="10">
    <source>
        <dbReference type="Proteomes" id="UP000616724"/>
    </source>
</evidence>
<evidence type="ECO:0000259" key="7">
    <source>
        <dbReference type="Pfam" id="PF08281"/>
    </source>
</evidence>
<dbReference type="InterPro" id="IPR013249">
    <property type="entry name" value="RNA_pol_sigma70_r4_t2"/>
</dbReference>
<evidence type="ECO:0000256" key="1">
    <source>
        <dbReference type="ARBA" id="ARBA00010641"/>
    </source>
</evidence>
<dbReference type="InterPro" id="IPR014284">
    <property type="entry name" value="RNA_pol_sigma-70_dom"/>
</dbReference>
<dbReference type="AlphaFoldDB" id="A0A8J3RGN7"/>
<dbReference type="SUPFAM" id="SSF54427">
    <property type="entry name" value="NTF2-like"/>
    <property type="match status" value="1"/>
</dbReference>
<dbReference type="Gene3D" id="1.10.10.10">
    <property type="entry name" value="Winged helix-like DNA-binding domain superfamily/Winged helix DNA-binding domain"/>
    <property type="match status" value="1"/>
</dbReference>
<dbReference type="InterPro" id="IPR032710">
    <property type="entry name" value="NTF2-like_dom_sf"/>
</dbReference>
<dbReference type="InterPro" id="IPR013324">
    <property type="entry name" value="RNA_pol_sigma_r3/r4-like"/>
</dbReference>
<dbReference type="PANTHER" id="PTHR43133">
    <property type="entry name" value="RNA POLYMERASE ECF-TYPE SIGMA FACTO"/>
    <property type="match status" value="1"/>
</dbReference>
<dbReference type="Pfam" id="PF12680">
    <property type="entry name" value="SnoaL_2"/>
    <property type="match status" value="1"/>
</dbReference>
<dbReference type="InterPro" id="IPR013325">
    <property type="entry name" value="RNA_pol_sigma_r2"/>
</dbReference>
<comment type="similarity">
    <text evidence="1">Belongs to the sigma-70 factor family. ECF subfamily.</text>
</comment>
<dbReference type="InterPro" id="IPR036388">
    <property type="entry name" value="WH-like_DNA-bd_sf"/>
</dbReference>
<keyword evidence="4" id="KW-0731">Sigma factor</keyword>
<comment type="subunit">
    <text evidence="2">Interacts transiently with the RNA polymerase catalytic core formed by RpoA, RpoB, RpoC and RpoZ (2 alpha, 1 beta, 1 beta' and 1 omega subunit) to form the RNA polymerase holoenzyme that can initiate transcription.</text>
</comment>
<accession>A0A8J3RGN7</accession>